<dbReference type="OrthoDB" id="9807486at2"/>
<dbReference type="Proteomes" id="UP000229730">
    <property type="component" value="Unassembled WGS sequence"/>
</dbReference>
<dbReference type="PANTHER" id="PTHR30327:SF1">
    <property type="entry name" value="UPF0301 PROTEIN YQGE"/>
    <property type="match status" value="1"/>
</dbReference>
<dbReference type="EMBL" id="PDEM01000033">
    <property type="protein sequence ID" value="PHZ83248.1"/>
    <property type="molecule type" value="Genomic_DNA"/>
</dbReference>
<evidence type="ECO:0000256" key="2">
    <source>
        <dbReference type="HAMAP-Rule" id="MF_00758"/>
    </source>
</evidence>
<evidence type="ECO:0000313" key="3">
    <source>
        <dbReference type="EMBL" id="PHZ83248.1"/>
    </source>
</evidence>
<name>A0A2G4YLS0_9PROT</name>
<dbReference type="AlphaFoldDB" id="A0A2G4YLS0"/>
<keyword evidence="4" id="KW-1185">Reference proteome</keyword>
<organism evidence="3 4">
    <name type="scientific">Paremcibacter congregatus</name>
    <dbReference type="NCBI Taxonomy" id="2043170"/>
    <lineage>
        <taxon>Bacteria</taxon>
        <taxon>Pseudomonadati</taxon>
        <taxon>Pseudomonadota</taxon>
        <taxon>Alphaproteobacteria</taxon>
        <taxon>Emcibacterales</taxon>
        <taxon>Emcibacteraceae</taxon>
        <taxon>Paremcibacter</taxon>
    </lineage>
</organism>
<dbReference type="Pfam" id="PF02622">
    <property type="entry name" value="DUF179"/>
    <property type="match status" value="1"/>
</dbReference>
<dbReference type="PANTHER" id="PTHR30327">
    <property type="entry name" value="UNCHARACTERIZED PROTEIN YQGE"/>
    <property type="match status" value="1"/>
</dbReference>
<gene>
    <name evidence="3" type="ORF">CRD36_16885</name>
</gene>
<reference evidence="3 4" key="1">
    <citation type="submission" date="2017-10" db="EMBL/GenBank/DDBJ databases">
        <title>Frigbacter circumglobatus gen. nov. sp. nov., isolated from sediment cultured in situ.</title>
        <authorList>
            <person name="Zhao Z."/>
        </authorList>
    </citation>
    <scope>NUCLEOTIDE SEQUENCE [LARGE SCALE GENOMIC DNA]</scope>
    <source>
        <strain evidence="3 4">ZYL</strain>
    </source>
</reference>
<accession>A0A2G4YLS0</accession>
<dbReference type="GO" id="GO:0005829">
    <property type="term" value="C:cytosol"/>
    <property type="evidence" value="ECO:0007669"/>
    <property type="project" value="TreeGrafter"/>
</dbReference>
<sequence>MIKSTYLEGQLLLAMPGMTDQRFDRSVIYICSHNEEGAMGLVINEKASNIDFPDLMDQLNIPYDAQKSQGNPNPTDDIILHTGGPVEIGRGFILHSADYVQDTTLIISETVALTATIDILSAIAEGRGPRHYIIALGYTGWGKGQLESELSRNSWLNTEADSELLFRTDLDLKWPRAMAKLGIDITLLSTHAGNA</sequence>
<dbReference type="FunCoup" id="A0A2G4YLS0">
    <property type="interactions" value="270"/>
</dbReference>
<evidence type="ECO:0000256" key="1">
    <source>
        <dbReference type="ARBA" id="ARBA00009600"/>
    </source>
</evidence>
<comment type="caution">
    <text evidence="3">The sequence shown here is derived from an EMBL/GenBank/DDBJ whole genome shotgun (WGS) entry which is preliminary data.</text>
</comment>
<dbReference type="HAMAP" id="MF_00758">
    <property type="entry name" value="UPF0301"/>
    <property type="match status" value="1"/>
</dbReference>
<evidence type="ECO:0000313" key="4">
    <source>
        <dbReference type="Proteomes" id="UP000229730"/>
    </source>
</evidence>
<comment type="similarity">
    <text evidence="1 2">Belongs to the UPF0301 (AlgH) family.</text>
</comment>
<dbReference type="InterPro" id="IPR003774">
    <property type="entry name" value="AlgH-like"/>
</dbReference>
<dbReference type="RefSeq" id="WP_099475141.1">
    <property type="nucleotide sequence ID" value="NZ_CP041025.1"/>
</dbReference>
<proteinExistence type="inferred from homology"/>
<protein>
    <recommendedName>
        <fullName evidence="2">UPF0301 protein CRD36_16885</fullName>
    </recommendedName>
</protein>
<dbReference type="NCBIfam" id="NF001268">
    <property type="entry name" value="PRK00228.1-4"/>
    <property type="match status" value="1"/>
</dbReference>
<dbReference type="Gene3D" id="3.40.1740.10">
    <property type="entry name" value="VC0467-like"/>
    <property type="match status" value="1"/>
</dbReference>
<dbReference type="SUPFAM" id="SSF143456">
    <property type="entry name" value="VC0467-like"/>
    <property type="match status" value="1"/>
</dbReference>
<dbReference type="InParanoid" id="A0A2G4YLS0"/>